<dbReference type="SUPFAM" id="SSF57850">
    <property type="entry name" value="RING/U-box"/>
    <property type="match status" value="1"/>
</dbReference>
<keyword evidence="2 4" id="KW-0863">Zinc-finger</keyword>
<dbReference type="GO" id="GO:0008270">
    <property type="term" value="F:zinc ion binding"/>
    <property type="evidence" value="ECO:0007669"/>
    <property type="project" value="UniProtKB-KW"/>
</dbReference>
<dbReference type="PANTHER" id="PTHR45798">
    <property type="entry name" value="RING-H2 FINGER PROTEIN ATL61-RELATED-RELATED"/>
    <property type="match status" value="1"/>
</dbReference>
<dbReference type="SMART" id="SM01197">
    <property type="entry name" value="FANCL_C"/>
    <property type="match status" value="1"/>
</dbReference>
<reference evidence="7 8" key="1">
    <citation type="journal article" date="2018" name="Mol. Plant">
        <title>The genome of Artemisia annua provides insight into the evolution of Asteraceae family and artemisinin biosynthesis.</title>
        <authorList>
            <person name="Shen Q."/>
            <person name="Zhang L."/>
            <person name="Liao Z."/>
            <person name="Wang S."/>
            <person name="Yan T."/>
            <person name="Shi P."/>
            <person name="Liu M."/>
            <person name="Fu X."/>
            <person name="Pan Q."/>
            <person name="Wang Y."/>
            <person name="Lv Z."/>
            <person name="Lu X."/>
            <person name="Zhang F."/>
            <person name="Jiang W."/>
            <person name="Ma Y."/>
            <person name="Chen M."/>
            <person name="Hao X."/>
            <person name="Li L."/>
            <person name="Tang Y."/>
            <person name="Lv G."/>
            <person name="Zhou Y."/>
            <person name="Sun X."/>
            <person name="Brodelius P.E."/>
            <person name="Rose J.K.C."/>
            <person name="Tang K."/>
        </authorList>
    </citation>
    <scope>NUCLEOTIDE SEQUENCE [LARGE SCALE GENOMIC DNA]</scope>
    <source>
        <strain evidence="8">cv. Huhao1</strain>
        <tissue evidence="7">Leaf</tissue>
    </source>
</reference>
<evidence type="ECO:0000313" key="7">
    <source>
        <dbReference type="EMBL" id="PWA94441.1"/>
    </source>
</evidence>
<evidence type="ECO:0000256" key="3">
    <source>
        <dbReference type="ARBA" id="ARBA00022833"/>
    </source>
</evidence>
<evidence type="ECO:0000313" key="8">
    <source>
        <dbReference type="Proteomes" id="UP000245207"/>
    </source>
</evidence>
<feature type="domain" description="RING-type" evidence="6">
    <location>
        <begin position="89"/>
        <end position="131"/>
    </location>
</feature>
<keyword evidence="5" id="KW-0812">Transmembrane</keyword>
<sequence>MTVCKYRFSAADKRAVGVPDLGLNRSCYWLILGIFVGACIFILGIVLLARWVNRRMKKKRLDRVIPRFKYDSSREDRGYGRNIHLTEECRICLTAYVDGADVRVFLQCGHAYHARCIDEWLRLHTTCPNCRTEIQLTAPTSS</sequence>
<dbReference type="PANTHER" id="PTHR45798:SF97">
    <property type="entry name" value="ALCOHOL-SENSITIVE RING FINGER PROTEIN 1"/>
    <property type="match status" value="1"/>
</dbReference>
<keyword evidence="3" id="KW-0862">Zinc</keyword>
<keyword evidence="8" id="KW-1185">Reference proteome</keyword>
<protein>
    <submittedName>
        <fullName evidence="7">RING/U-box superfamily protein</fullName>
    </submittedName>
</protein>
<dbReference type="Gene3D" id="3.30.40.10">
    <property type="entry name" value="Zinc/RING finger domain, C3HC4 (zinc finger)"/>
    <property type="match status" value="1"/>
</dbReference>
<proteinExistence type="predicted"/>
<name>A0A2U1Q8V3_ARTAN</name>
<dbReference type="EMBL" id="PKPP01000315">
    <property type="protein sequence ID" value="PWA94441.1"/>
    <property type="molecule type" value="Genomic_DNA"/>
</dbReference>
<dbReference type="PROSITE" id="PS50089">
    <property type="entry name" value="ZF_RING_2"/>
    <property type="match status" value="1"/>
</dbReference>
<organism evidence="7 8">
    <name type="scientific">Artemisia annua</name>
    <name type="common">Sweet wormwood</name>
    <dbReference type="NCBI Taxonomy" id="35608"/>
    <lineage>
        <taxon>Eukaryota</taxon>
        <taxon>Viridiplantae</taxon>
        <taxon>Streptophyta</taxon>
        <taxon>Embryophyta</taxon>
        <taxon>Tracheophyta</taxon>
        <taxon>Spermatophyta</taxon>
        <taxon>Magnoliopsida</taxon>
        <taxon>eudicotyledons</taxon>
        <taxon>Gunneridae</taxon>
        <taxon>Pentapetalae</taxon>
        <taxon>asterids</taxon>
        <taxon>campanulids</taxon>
        <taxon>Asterales</taxon>
        <taxon>Asteraceae</taxon>
        <taxon>Asteroideae</taxon>
        <taxon>Anthemideae</taxon>
        <taxon>Artemisiinae</taxon>
        <taxon>Artemisia</taxon>
    </lineage>
</organism>
<keyword evidence="1" id="KW-0479">Metal-binding</keyword>
<evidence type="ECO:0000256" key="4">
    <source>
        <dbReference type="PROSITE-ProRule" id="PRU00175"/>
    </source>
</evidence>
<keyword evidence="5" id="KW-0472">Membrane</keyword>
<comment type="caution">
    <text evidence="7">The sequence shown here is derived from an EMBL/GenBank/DDBJ whole genome shotgun (WGS) entry which is preliminary data.</text>
</comment>
<accession>A0A2U1Q8V3</accession>
<dbReference type="Proteomes" id="UP000245207">
    <property type="component" value="Unassembled WGS sequence"/>
</dbReference>
<evidence type="ECO:0000259" key="6">
    <source>
        <dbReference type="PROSITE" id="PS50089"/>
    </source>
</evidence>
<dbReference type="AlphaFoldDB" id="A0A2U1Q8V3"/>
<dbReference type="OrthoDB" id="9984778at2759"/>
<evidence type="ECO:0000256" key="5">
    <source>
        <dbReference type="SAM" id="Phobius"/>
    </source>
</evidence>
<dbReference type="InterPro" id="IPR001841">
    <property type="entry name" value="Znf_RING"/>
</dbReference>
<feature type="transmembrane region" description="Helical" evidence="5">
    <location>
        <begin position="28"/>
        <end position="52"/>
    </location>
</feature>
<dbReference type="SMART" id="SM00184">
    <property type="entry name" value="RING"/>
    <property type="match status" value="1"/>
</dbReference>
<dbReference type="Pfam" id="PF13639">
    <property type="entry name" value="zf-RING_2"/>
    <property type="match status" value="1"/>
</dbReference>
<evidence type="ECO:0000256" key="2">
    <source>
        <dbReference type="ARBA" id="ARBA00022771"/>
    </source>
</evidence>
<gene>
    <name evidence="7" type="ORF">CTI12_AA061440</name>
</gene>
<keyword evidence="5" id="KW-1133">Transmembrane helix</keyword>
<dbReference type="InterPro" id="IPR052788">
    <property type="entry name" value="RING-type_E3_ligase_ATL"/>
</dbReference>
<dbReference type="InterPro" id="IPR013083">
    <property type="entry name" value="Znf_RING/FYVE/PHD"/>
</dbReference>
<evidence type="ECO:0000256" key="1">
    <source>
        <dbReference type="ARBA" id="ARBA00022723"/>
    </source>
</evidence>